<evidence type="ECO:0000256" key="4">
    <source>
        <dbReference type="ARBA" id="ARBA00022723"/>
    </source>
</evidence>
<feature type="compositionally biased region" description="Polar residues" evidence="9">
    <location>
        <begin position="27"/>
        <end position="36"/>
    </location>
</feature>
<dbReference type="InterPro" id="IPR001841">
    <property type="entry name" value="Znf_RING"/>
</dbReference>
<comment type="caution">
    <text evidence="11">The sequence shown here is derived from an EMBL/GenBank/DDBJ whole genome shotgun (WGS) entry which is preliminary data.</text>
</comment>
<feature type="compositionally biased region" description="Basic and acidic residues" evidence="9">
    <location>
        <begin position="53"/>
        <end position="63"/>
    </location>
</feature>
<comment type="catalytic activity">
    <reaction evidence="1">
        <text>S-ubiquitinyl-[E2 ubiquitin-conjugating enzyme]-L-cysteine + [acceptor protein]-L-lysine = [E2 ubiquitin-conjugating enzyme]-L-cysteine + N(6)-ubiquitinyl-[acceptor protein]-L-lysine.</text>
        <dbReference type="EC" id="2.3.2.27"/>
    </reaction>
</comment>
<evidence type="ECO:0000256" key="3">
    <source>
        <dbReference type="ARBA" id="ARBA00022679"/>
    </source>
</evidence>
<keyword evidence="6" id="KW-0833">Ubl conjugation pathway</keyword>
<dbReference type="Proteomes" id="UP001603857">
    <property type="component" value="Unassembled WGS sequence"/>
</dbReference>
<evidence type="ECO:0000256" key="6">
    <source>
        <dbReference type="ARBA" id="ARBA00022786"/>
    </source>
</evidence>
<dbReference type="AlphaFoldDB" id="A0ABD1NLY1"/>
<keyword evidence="7" id="KW-0862">Zinc</keyword>
<dbReference type="GO" id="GO:0061630">
    <property type="term" value="F:ubiquitin protein ligase activity"/>
    <property type="evidence" value="ECO:0007669"/>
    <property type="project" value="UniProtKB-EC"/>
</dbReference>
<evidence type="ECO:0000259" key="10">
    <source>
        <dbReference type="PROSITE" id="PS50089"/>
    </source>
</evidence>
<sequence length="139" mass="15841">MGIFCSCFKGSYAEDEILPLPSHDESNNGNENSDQPISAMVDEPRTSIHHLRHFESPKSKSSDEDICPTCFEGYSDQNPKIIAKCKHHYHLGCIYDWKERSETCPTCREVVDFARSKFKGVSQRSHVVANNLHPERART</sequence>
<dbReference type="PROSITE" id="PS50089">
    <property type="entry name" value="ZF_RING_2"/>
    <property type="match status" value="1"/>
</dbReference>
<dbReference type="GO" id="GO:0008270">
    <property type="term" value="F:zinc ion binding"/>
    <property type="evidence" value="ECO:0007669"/>
    <property type="project" value="UniProtKB-KW"/>
</dbReference>
<proteinExistence type="predicted"/>
<keyword evidence="5 8" id="KW-0863">Zinc-finger</keyword>
<dbReference type="EMBL" id="JBGMDY010000001">
    <property type="protein sequence ID" value="KAL2349117.1"/>
    <property type="molecule type" value="Genomic_DNA"/>
</dbReference>
<evidence type="ECO:0000256" key="7">
    <source>
        <dbReference type="ARBA" id="ARBA00022833"/>
    </source>
</evidence>
<accession>A0ABD1NLY1</accession>
<evidence type="ECO:0000313" key="11">
    <source>
        <dbReference type="EMBL" id="KAL2349117.1"/>
    </source>
</evidence>
<dbReference type="InterPro" id="IPR013083">
    <property type="entry name" value="Znf_RING/FYVE/PHD"/>
</dbReference>
<dbReference type="SMART" id="SM00184">
    <property type="entry name" value="RING"/>
    <property type="match status" value="1"/>
</dbReference>
<gene>
    <name evidence="11" type="ORF">Fmac_003117</name>
</gene>
<keyword evidence="4" id="KW-0479">Metal-binding</keyword>
<dbReference type="Gene3D" id="3.30.40.10">
    <property type="entry name" value="Zinc/RING finger domain, C3HC4 (zinc finger)"/>
    <property type="match status" value="1"/>
</dbReference>
<keyword evidence="3" id="KW-0808">Transferase</keyword>
<evidence type="ECO:0000256" key="9">
    <source>
        <dbReference type="SAM" id="MobiDB-lite"/>
    </source>
</evidence>
<dbReference type="Pfam" id="PF13639">
    <property type="entry name" value="zf-RING_2"/>
    <property type="match status" value="1"/>
</dbReference>
<keyword evidence="12" id="KW-1185">Reference proteome</keyword>
<feature type="region of interest" description="Disordered" evidence="9">
    <location>
        <begin position="19"/>
        <end position="64"/>
    </location>
</feature>
<evidence type="ECO:0000256" key="1">
    <source>
        <dbReference type="ARBA" id="ARBA00000900"/>
    </source>
</evidence>
<dbReference type="PANTHER" id="PTHR46463">
    <property type="entry name" value="ZINC FINGER, RING/FYVE/PHD-TYPE"/>
    <property type="match status" value="1"/>
</dbReference>
<dbReference type="SUPFAM" id="SSF57850">
    <property type="entry name" value="RING/U-box"/>
    <property type="match status" value="1"/>
</dbReference>
<evidence type="ECO:0000256" key="8">
    <source>
        <dbReference type="PROSITE-ProRule" id="PRU00175"/>
    </source>
</evidence>
<evidence type="ECO:0000256" key="5">
    <source>
        <dbReference type="ARBA" id="ARBA00022771"/>
    </source>
</evidence>
<dbReference type="EC" id="2.3.2.27" evidence="2"/>
<organism evidence="11 12">
    <name type="scientific">Flemingia macrophylla</name>
    <dbReference type="NCBI Taxonomy" id="520843"/>
    <lineage>
        <taxon>Eukaryota</taxon>
        <taxon>Viridiplantae</taxon>
        <taxon>Streptophyta</taxon>
        <taxon>Embryophyta</taxon>
        <taxon>Tracheophyta</taxon>
        <taxon>Spermatophyta</taxon>
        <taxon>Magnoliopsida</taxon>
        <taxon>eudicotyledons</taxon>
        <taxon>Gunneridae</taxon>
        <taxon>Pentapetalae</taxon>
        <taxon>rosids</taxon>
        <taxon>fabids</taxon>
        <taxon>Fabales</taxon>
        <taxon>Fabaceae</taxon>
        <taxon>Papilionoideae</taxon>
        <taxon>50 kb inversion clade</taxon>
        <taxon>NPAAA clade</taxon>
        <taxon>indigoferoid/millettioid clade</taxon>
        <taxon>Phaseoleae</taxon>
        <taxon>Flemingia</taxon>
    </lineage>
</organism>
<protein>
    <recommendedName>
        <fullName evidence="2">RING-type E3 ubiquitin transferase</fullName>
        <ecNumber evidence="2">2.3.2.27</ecNumber>
    </recommendedName>
</protein>
<evidence type="ECO:0000256" key="2">
    <source>
        <dbReference type="ARBA" id="ARBA00012483"/>
    </source>
</evidence>
<evidence type="ECO:0000313" key="12">
    <source>
        <dbReference type="Proteomes" id="UP001603857"/>
    </source>
</evidence>
<reference evidence="11 12" key="1">
    <citation type="submission" date="2024-08" db="EMBL/GenBank/DDBJ databases">
        <title>Insights into the chromosomal genome structure of Flemingia macrophylla.</title>
        <authorList>
            <person name="Ding Y."/>
            <person name="Zhao Y."/>
            <person name="Bi W."/>
            <person name="Wu M."/>
            <person name="Zhao G."/>
            <person name="Gong Y."/>
            <person name="Li W."/>
            <person name="Zhang P."/>
        </authorList>
    </citation>
    <scope>NUCLEOTIDE SEQUENCE [LARGE SCALE GENOMIC DNA]</scope>
    <source>
        <strain evidence="11">DYQJB</strain>
        <tissue evidence="11">Leaf</tissue>
    </source>
</reference>
<dbReference type="PANTHER" id="PTHR46463:SF10">
    <property type="entry name" value="OS01G0926200 PROTEIN"/>
    <property type="match status" value="1"/>
</dbReference>
<name>A0ABD1NLY1_9FABA</name>
<feature type="domain" description="RING-type" evidence="10">
    <location>
        <begin position="67"/>
        <end position="108"/>
    </location>
</feature>